<evidence type="ECO:0000313" key="3">
    <source>
        <dbReference type="Proteomes" id="UP000285084"/>
    </source>
</evidence>
<protein>
    <submittedName>
        <fullName evidence="2">Uncharacterized protein</fullName>
    </submittedName>
</protein>
<organism evidence="2 3">
    <name type="scientific">Fusarium oxysporum</name>
    <name type="common">Fusarium vascular wilt</name>
    <dbReference type="NCBI Taxonomy" id="5507"/>
    <lineage>
        <taxon>Eukaryota</taxon>
        <taxon>Fungi</taxon>
        <taxon>Dikarya</taxon>
        <taxon>Ascomycota</taxon>
        <taxon>Pezizomycotina</taxon>
        <taxon>Sordariomycetes</taxon>
        <taxon>Hypocreomycetidae</taxon>
        <taxon>Hypocreales</taxon>
        <taxon>Nectriaceae</taxon>
        <taxon>Fusarium</taxon>
        <taxon>Fusarium oxysporum species complex</taxon>
    </lineage>
</organism>
<name>A0A420NC93_FUSOX</name>
<dbReference type="AlphaFoldDB" id="A0A420NC93"/>
<evidence type="ECO:0000256" key="1">
    <source>
        <dbReference type="SAM" id="MobiDB-lite"/>
    </source>
</evidence>
<proteinExistence type="predicted"/>
<comment type="caution">
    <text evidence="2">The sequence shown here is derived from an EMBL/GenBank/DDBJ whole genome shotgun (WGS) entry which is preliminary data.</text>
</comment>
<feature type="compositionally biased region" description="Basic and acidic residues" evidence="1">
    <location>
        <begin position="1"/>
        <end position="10"/>
    </location>
</feature>
<feature type="region of interest" description="Disordered" evidence="1">
    <location>
        <begin position="1"/>
        <end position="56"/>
    </location>
</feature>
<dbReference type="Proteomes" id="UP000285084">
    <property type="component" value="Unassembled WGS sequence"/>
</dbReference>
<feature type="compositionally biased region" description="Polar residues" evidence="1">
    <location>
        <begin position="30"/>
        <end position="40"/>
    </location>
</feature>
<gene>
    <name evidence="2" type="ORF">BFJ69_g5892</name>
</gene>
<sequence>MSRSLSERRMLRPFKSPSSVHERSHRAVPQRNSDPGSTVETVPKNARSEDITNPKSRTRPILDEIVRHKERRIWRFGLFPALICSDLLNLKVNKSKVVGSHRFASKASYRDSCVAALFKWQSEIHDNAGMHSPLPATCCFVSTG</sequence>
<evidence type="ECO:0000313" key="2">
    <source>
        <dbReference type="EMBL" id="RKK77895.1"/>
    </source>
</evidence>
<reference evidence="2 3" key="1">
    <citation type="journal article" date="2018" name="Sci. Rep.">
        <title>Characterisation of pathogen-specific regions and novel effector candidates in Fusarium oxysporum f. sp. cepae.</title>
        <authorList>
            <person name="Armitage A.D."/>
            <person name="Taylor A."/>
            <person name="Sobczyk M.K."/>
            <person name="Baxter L."/>
            <person name="Greenfield B.P."/>
            <person name="Bates H.J."/>
            <person name="Wilson F."/>
            <person name="Jackson A.C."/>
            <person name="Ott S."/>
            <person name="Harrison R.J."/>
            <person name="Clarkson J.P."/>
        </authorList>
    </citation>
    <scope>NUCLEOTIDE SEQUENCE [LARGE SCALE GENOMIC DNA]</scope>
    <source>
        <strain evidence="2 3">Fo_A13</strain>
    </source>
</reference>
<accession>A0A420NC93</accession>
<dbReference type="EMBL" id="MRCX01000042">
    <property type="protein sequence ID" value="RKK77895.1"/>
    <property type="molecule type" value="Genomic_DNA"/>
</dbReference>